<dbReference type="RefSeq" id="WP_345541710.1">
    <property type="nucleotide sequence ID" value="NZ_BAABGJ010000081.1"/>
</dbReference>
<reference evidence="3" key="1">
    <citation type="journal article" date="2019" name="Int. J. Syst. Evol. Microbiol.">
        <title>The Global Catalogue of Microorganisms (GCM) 10K type strain sequencing project: providing services to taxonomists for standard genome sequencing and annotation.</title>
        <authorList>
            <consortium name="The Broad Institute Genomics Platform"/>
            <consortium name="The Broad Institute Genome Sequencing Center for Infectious Disease"/>
            <person name="Wu L."/>
            <person name="Ma J."/>
        </authorList>
    </citation>
    <scope>NUCLEOTIDE SEQUENCE [LARGE SCALE GENOMIC DNA]</scope>
    <source>
        <strain evidence="3">JCM 17804</strain>
    </source>
</reference>
<proteinExistence type="predicted"/>
<keyword evidence="3" id="KW-1185">Reference proteome</keyword>
<organism evidence="2 3">
    <name type="scientific">Variovorax defluvii</name>
    <dbReference type="NCBI Taxonomy" id="913761"/>
    <lineage>
        <taxon>Bacteria</taxon>
        <taxon>Pseudomonadati</taxon>
        <taxon>Pseudomonadota</taxon>
        <taxon>Betaproteobacteria</taxon>
        <taxon>Burkholderiales</taxon>
        <taxon>Comamonadaceae</taxon>
        <taxon>Variovorax</taxon>
    </lineage>
</organism>
<dbReference type="Proteomes" id="UP001500975">
    <property type="component" value="Unassembled WGS sequence"/>
</dbReference>
<evidence type="ECO:0000256" key="1">
    <source>
        <dbReference type="SAM" id="Phobius"/>
    </source>
</evidence>
<name>A0ABP8IFW3_9BURK</name>
<keyword evidence="1" id="KW-0472">Membrane</keyword>
<accession>A0ABP8IFW3</accession>
<keyword evidence="1" id="KW-1133">Transmembrane helix</keyword>
<feature type="transmembrane region" description="Helical" evidence="1">
    <location>
        <begin position="21"/>
        <end position="39"/>
    </location>
</feature>
<keyword evidence="1" id="KW-0812">Transmembrane</keyword>
<protein>
    <recommendedName>
        <fullName evidence="4">Pilus assembly protein</fullName>
    </recommendedName>
</protein>
<dbReference type="EMBL" id="BAABGJ010000081">
    <property type="protein sequence ID" value="GAA4358009.1"/>
    <property type="molecule type" value="Genomic_DNA"/>
</dbReference>
<evidence type="ECO:0000313" key="3">
    <source>
        <dbReference type="Proteomes" id="UP001500975"/>
    </source>
</evidence>
<comment type="caution">
    <text evidence="2">The sequence shown here is derived from an EMBL/GenBank/DDBJ whole genome shotgun (WGS) entry which is preliminary data.</text>
</comment>
<sequence length="182" mass="18391">MKCVQRIGRGATPRRQAGATLLVAMIFLALITLIVTSSIKAVNVNTKLVGNMQTQKEADAAALQAIEKTISSDFTALPTPATLTIDNGQAVAAYTVSVPAPVCTGIKAIKLSELDAANADDQPCYASGAAQNTGIVGSGASGNSLCSNSNWEVNATATPPASEPAPTVHQGIAVRVAVGAAC</sequence>
<evidence type="ECO:0000313" key="2">
    <source>
        <dbReference type="EMBL" id="GAA4358009.1"/>
    </source>
</evidence>
<evidence type="ECO:0008006" key="4">
    <source>
        <dbReference type="Google" id="ProtNLM"/>
    </source>
</evidence>
<gene>
    <name evidence="2" type="ORF">GCM10023165_52530</name>
</gene>